<keyword evidence="2" id="KW-0719">Serine esterase</keyword>
<dbReference type="Gene3D" id="3.40.50.1820">
    <property type="entry name" value="alpha/beta hydrolase"/>
    <property type="match status" value="1"/>
</dbReference>
<evidence type="ECO:0000313" key="11">
    <source>
        <dbReference type="Proteomes" id="UP000648187"/>
    </source>
</evidence>
<sequence length="1051" mass="118755">MKQLEVDLNSGTLHCKIETMEADRDHTYKIMDGEPEALSDTATNCNIPSASETLSDHTQAKLDSLEKKAVHLRLVLEKDFKAADIKWSLFVAAAFSFRYESCLRPFPPAFLKNGVKDMDELLSVITDVPALDLVLQQLDNLDNLSNISDIIDLLFYVLVRLKEPTLKTIPAEVHEAVLANAHSTISAPKPQYIFQVSSSLKSSAEMKWKELAKNHHIFYAYHGNRLENFYTILNFGLQQHLNKNTLLGNGVYMSPELNLSLPYSHGGFGWGASCIGGHLSCIALCEVIDAPEGINYQKPVSNEGDGLYEEEKSKLLTEQGCDGQMVQYVVTNCDLVRVRYMLVYAKQPASMRFPTTSVNRNVGGLRQWLAKHKLFSILLGYGLMLATIGFANNQPIHYYYKILLKKLDIAYSSVKIKAYTEGSNTPIEIYYGVPYATSPKGRYRFSAPERHTGWRRTFFAHRIPPHCPHIGDTVKDNYNEDCLYLNIWTPRRSDGKTLPVVVILYSESWIKGGVSLPCQELAAEGVVVVIVAYRLHLLAFFTLRSIAARGNLALLDQYLAMLWVRDNIAAFGGDPTAITLLGHSAGADSVLHHITSPRSLGLFRRAIIMSPLYIWKIIGERVVEVTEVERISREIAKSLGCNGDTDHEILHCMRERPLSEIMSLYSNESWNRAMQPISDTFLPETEQFLPNSIMNALANQTIKIQLDILLGTNDLEALNNNVHKYEELMKQGKLYANNKVIVESLRLFSLDRSEMLPLLVEAVRWEYWKNKTKNVREVLGNVEFLGRVESAAKWNSGIALIAAHLAKRVSRLFIYRYSQPAGVDLDGQQYNFTGAVHGSDLVSLLGDALMLQVARRPSTQEEKRVSFLLRKRLINFIQFGIPGEESVWRPYKPSEANVYDIHDVINSYPYDHSAERDVRFWLQYLPQLNNILDTAERTGKLTDEKARGRRGRRRVGATGGEVAMRLPERLLEADTAREEAFLALEAGEIGDLALWVTAIEGEEGVDSLLECSGEKQREGERYPTRSNLSGDRYLSREFIRHLLRGERDGLR</sequence>
<dbReference type="InterPro" id="IPR002018">
    <property type="entry name" value="CarbesteraseB"/>
</dbReference>
<feature type="domain" description="PARP catalytic" evidence="8">
    <location>
        <begin position="191"/>
        <end position="344"/>
    </location>
</feature>
<dbReference type="InterPro" id="IPR012317">
    <property type="entry name" value="Poly(ADP-ribose)pol_cat_dom"/>
</dbReference>
<evidence type="ECO:0008006" key="12">
    <source>
        <dbReference type="Google" id="ProtNLM"/>
    </source>
</evidence>
<comment type="caution">
    <text evidence="10">The sequence shown here is derived from an EMBL/GenBank/DDBJ whole genome shotgun (WGS) entry which is preliminary data.</text>
</comment>
<keyword evidence="6" id="KW-0325">Glycoprotein</keyword>
<dbReference type="PROSITE" id="PS00941">
    <property type="entry name" value="CARBOXYLESTERASE_B_2"/>
    <property type="match status" value="1"/>
</dbReference>
<evidence type="ECO:0000313" key="10">
    <source>
        <dbReference type="EMBL" id="KAF9421569.1"/>
    </source>
</evidence>
<feature type="domain" description="PARP16 N-terminal" evidence="9">
    <location>
        <begin position="75"/>
        <end position="143"/>
    </location>
</feature>
<evidence type="ECO:0000259" key="9">
    <source>
        <dbReference type="Pfam" id="PF18084"/>
    </source>
</evidence>
<dbReference type="AlphaFoldDB" id="A0A835GQE5"/>
<protein>
    <recommendedName>
        <fullName evidence="12">Poly [ADP-ribose] polymerase</fullName>
    </recommendedName>
</protein>
<dbReference type="Pfam" id="PF00135">
    <property type="entry name" value="COesterase"/>
    <property type="match status" value="1"/>
</dbReference>
<dbReference type="GO" id="GO:0003950">
    <property type="term" value="F:NAD+ poly-ADP-ribosyltransferase activity"/>
    <property type="evidence" value="ECO:0007669"/>
    <property type="project" value="InterPro"/>
</dbReference>
<name>A0A835GQE5_SPOEX</name>
<evidence type="ECO:0000256" key="3">
    <source>
        <dbReference type="ARBA" id="ARBA00022729"/>
    </source>
</evidence>
<evidence type="ECO:0000256" key="5">
    <source>
        <dbReference type="ARBA" id="ARBA00023157"/>
    </source>
</evidence>
<keyword evidence="3" id="KW-0732">Signal</keyword>
<keyword evidence="5" id="KW-1015">Disulfide bond</keyword>
<dbReference type="Pfam" id="PF00644">
    <property type="entry name" value="PARP"/>
    <property type="match status" value="1"/>
</dbReference>
<evidence type="ECO:0000256" key="1">
    <source>
        <dbReference type="ARBA" id="ARBA00005964"/>
    </source>
</evidence>
<dbReference type="GO" id="GO:0052689">
    <property type="term" value="F:carboxylic ester hydrolase activity"/>
    <property type="evidence" value="ECO:0007669"/>
    <property type="project" value="UniProtKB-KW"/>
</dbReference>
<dbReference type="Proteomes" id="UP000648187">
    <property type="component" value="Unassembled WGS sequence"/>
</dbReference>
<keyword evidence="11" id="KW-1185">Reference proteome</keyword>
<feature type="domain" description="Carboxylesterase type B" evidence="7">
    <location>
        <begin position="421"/>
        <end position="906"/>
    </location>
</feature>
<dbReference type="SUPFAM" id="SSF56399">
    <property type="entry name" value="ADP-ribosylation"/>
    <property type="match status" value="1"/>
</dbReference>
<dbReference type="InterPro" id="IPR019819">
    <property type="entry name" value="Carboxylesterase_B_CS"/>
</dbReference>
<dbReference type="PANTHER" id="PTHR43903">
    <property type="entry name" value="NEUROLIGIN"/>
    <property type="match status" value="1"/>
</dbReference>
<evidence type="ECO:0000256" key="4">
    <source>
        <dbReference type="ARBA" id="ARBA00022801"/>
    </source>
</evidence>
<keyword evidence="4" id="KW-0378">Hydrolase</keyword>
<reference evidence="10" key="1">
    <citation type="submission" date="2020-08" db="EMBL/GenBank/DDBJ databases">
        <title>Spodoptera exigua strain:BAW_Kor-Di-RS1 Genome sequencing and assembly.</title>
        <authorList>
            <person name="Kim J."/>
            <person name="Nam H.Y."/>
            <person name="Kwon M."/>
            <person name="Choi J.H."/>
            <person name="Cho S.R."/>
            <person name="Kim G.-H."/>
        </authorList>
    </citation>
    <scope>NUCLEOTIDE SEQUENCE</scope>
    <source>
        <strain evidence="10">BAW_Kor-Di-RS1</strain>
        <tissue evidence="10">Whole-body</tissue>
    </source>
</reference>
<proteinExistence type="inferred from homology"/>
<dbReference type="InterPro" id="IPR019826">
    <property type="entry name" value="Carboxylesterase_B_AS"/>
</dbReference>
<dbReference type="InterPro" id="IPR051093">
    <property type="entry name" value="Neuroligin/BSAL"/>
</dbReference>
<dbReference type="Pfam" id="PF18084">
    <property type="entry name" value="ARTD15_N"/>
    <property type="match status" value="1"/>
</dbReference>
<evidence type="ECO:0000259" key="8">
    <source>
        <dbReference type="Pfam" id="PF00644"/>
    </source>
</evidence>
<evidence type="ECO:0000256" key="2">
    <source>
        <dbReference type="ARBA" id="ARBA00022487"/>
    </source>
</evidence>
<organism evidence="10 11">
    <name type="scientific">Spodoptera exigua</name>
    <name type="common">Beet armyworm</name>
    <name type="synonym">Noctua fulgens</name>
    <dbReference type="NCBI Taxonomy" id="7107"/>
    <lineage>
        <taxon>Eukaryota</taxon>
        <taxon>Metazoa</taxon>
        <taxon>Ecdysozoa</taxon>
        <taxon>Arthropoda</taxon>
        <taxon>Hexapoda</taxon>
        <taxon>Insecta</taxon>
        <taxon>Pterygota</taxon>
        <taxon>Neoptera</taxon>
        <taxon>Endopterygota</taxon>
        <taxon>Lepidoptera</taxon>
        <taxon>Glossata</taxon>
        <taxon>Ditrysia</taxon>
        <taxon>Noctuoidea</taxon>
        <taxon>Noctuidae</taxon>
        <taxon>Amphipyrinae</taxon>
        <taxon>Spodoptera</taxon>
    </lineage>
</organism>
<dbReference type="InterPro" id="IPR041400">
    <property type="entry name" value="PARP16_N"/>
</dbReference>
<dbReference type="Gene3D" id="3.90.228.10">
    <property type="match status" value="1"/>
</dbReference>
<gene>
    <name evidence="10" type="ORF">HW555_002502</name>
</gene>
<dbReference type="SUPFAM" id="SSF53474">
    <property type="entry name" value="alpha/beta-Hydrolases"/>
    <property type="match status" value="1"/>
</dbReference>
<dbReference type="InterPro" id="IPR029058">
    <property type="entry name" value="AB_hydrolase_fold"/>
</dbReference>
<comment type="similarity">
    <text evidence="1">Belongs to the type-B carboxylesterase/lipase family.</text>
</comment>
<dbReference type="EMBL" id="JACKWZ010000023">
    <property type="protein sequence ID" value="KAF9421569.1"/>
    <property type="molecule type" value="Genomic_DNA"/>
</dbReference>
<evidence type="ECO:0000259" key="7">
    <source>
        <dbReference type="Pfam" id="PF00135"/>
    </source>
</evidence>
<evidence type="ECO:0000256" key="6">
    <source>
        <dbReference type="ARBA" id="ARBA00023180"/>
    </source>
</evidence>
<accession>A0A835GQE5</accession>
<dbReference type="PROSITE" id="PS00122">
    <property type="entry name" value="CARBOXYLESTERASE_B_1"/>
    <property type="match status" value="1"/>
</dbReference>